<dbReference type="Proteomes" id="UP000039046">
    <property type="component" value="Unassembled WGS sequence"/>
</dbReference>
<feature type="compositionally biased region" description="Basic and acidic residues" evidence="5">
    <location>
        <begin position="292"/>
        <end position="303"/>
    </location>
</feature>
<comment type="subcellular location">
    <subcellularLocation>
        <location evidence="1">Membrane</location>
        <topology evidence="1">Multi-pass membrane protein</topology>
    </subcellularLocation>
</comment>
<evidence type="ECO:0000256" key="3">
    <source>
        <dbReference type="ARBA" id="ARBA00022989"/>
    </source>
</evidence>
<keyword evidence="2 6" id="KW-0812">Transmembrane</keyword>
<sequence length="303" mass="34130">MAVLKPYAHDYYLWDYIPTKIGAIIAVVLFILATLAVIFRSIKTRTRFSIPFILGGIFQAIGYSARAASEDKTDELLPYIIQSIFILVAPALFAASIYMTLGRLMRSVHGERHAIIRPQWLTRAFVTGDVLSFLVQCGGGGMMAISSIDKNLASNIVLAGLVVQILLFSLFAITAIIFHSRMRKWPSGASLDPKSKWEQIMYTLYAMSVLILIRSVFRVIEYVMGKTGYLLTHEWTLYVFDAILMFFTMVIFAVWYPGQLTPPAREWEGPDTDMVMDGVVSEDDQSRFTISRSRDGLTKPNEP</sequence>
<feature type="transmembrane region" description="Helical" evidence="6">
    <location>
        <begin position="48"/>
        <end position="65"/>
    </location>
</feature>
<dbReference type="PANTHER" id="PTHR31465">
    <property type="entry name" value="PROTEIN RTA1-RELATED"/>
    <property type="match status" value="1"/>
</dbReference>
<evidence type="ECO:0000256" key="6">
    <source>
        <dbReference type="SAM" id="Phobius"/>
    </source>
</evidence>
<evidence type="ECO:0000256" key="4">
    <source>
        <dbReference type="ARBA" id="ARBA00023136"/>
    </source>
</evidence>
<feature type="transmembrane region" description="Helical" evidence="6">
    <location>
        <begin position="20"/>
        <end position="39"/>
    </location>
</feature>
<feature type="region of interest" description="Disordered" evidence="5">
    <location>
        <begin position="283"/>
        <end position="303"/>
    </location>
</feature>
<dbReference type="InterPro" id="IPR007568">
    <property type="entry name" value="RTA1"/>
</dbReference>
<dbReference type="STRING" id="1531966.A0A0A1T110"/>
<evidence type="ECO:0000256" key="2">
    <source>
        <dbReference type="ARBA" id="ARBA00022692"/>
    </source>
</evidence>
<keyword evidence="3 6" id="KW-1133">Transmembrane helix</keyword>
<feature type="transmembrane region" description="Helical" evidence="6">
    <location>
        <begin position="199"/>
        <end position="217"/>
    </location>
</feature>
<evidence type="ECO:0000256" key="1">
    <source>
        <dbReference type="ARBA" id="ARBA00004141"/>
    </source>
</evidence>
<keyword evidence="4 6" id="KW-0472">Membrane</keyword>
<dbReference type="PANTHER" id="PTHR31465:SF27">
    <property type="entry name" value="DOMAIN PROTEIN, PUTATIVE (AFU_ORTHOLOGUE AFUA_3G01030)-RELATED"/>
    <property type="match status" value="1"/>
</dbReference>
<dbReference type="GO" id="GO:0016020">
    <property type="term" value="C:membrane"/>
    <property type="evidence" value="ECO:0007669"/>
    <property type="project" value="UniProtKB-SubCell"/>
</dbReference>
<dbReference type="AlphaFoldDB" id="A0A0A1T110"/>
<feature type="transmembrane region" description="Helical" evidence="6">
    <location>
        <begin position="237"/>
        <end position="256"/>
    </location>
</feature>
<dbReference type="Pfam" id="PF04479">
    <property type="entry name" value="RTA1"/>
    <property type="match status" value="1"/>
</dbReference>
<organism evidence="7 8">
    <name type="scientific">[Torrubiella] hemipterigena</name>
    <dbReference type="NCBI Taxonomy" id="1531966"/>
    <lineage>
        <taxon>Eukaryota</taxon>
        <taxon>Fungi</taxon>
        <taxon>Dikarya</taxon>
        <taxon>Ascomycota</taxon>
        <taxon>Pezizomycotina</taxon>
        <taxon>Sordariomycetes</taxon>
        <taxon>Hypocreomycetidae</taxon>
        <taxon>Hypocreales</taxon>
        <taxon>Clavicipitaceae</taxon>
        <taxon>Clavicipitaceae incertae sedis</taxon>
        <taxon>'Torrubiella' clade</taxon>
    </lineage>
</organism>
<evidence type="ECO:0008006" key="9">
    <source>
        <dbReference type="Google" id="ProtNLM"/>
    </source>
</evidence>
<gene>
    <name evidence="7" type="ORF">VHEMI00138</name>
</gene>
<evidence type="ECO:0000313" key="7">
    <source>
        <dbReference type="EMBL" id="CEJ79927.1"/>
    </source>
</evidence>
<proteinExistence type="predicted"/>
<dbReference type="HOGENOM" id="CLU_033465_3_1_1"/>
<protein>
    <recommendedName>
        <fullName evidence="9">RTA1 like protein</fullName>
    </recommendedName>
</protein>
<evidence type="ECO:0000313" key="8">
    <source>
        <dbReference type="Proteomes" id="UP000039046"/>
    </source>
</evidence>
<dbReference type="EMBL" id="CDHN01000001">
    <property type="protein sequence ID" value="CEJ79927.1"/>
    <property type="molecule type" value="Genomic_DNA"/>
</dbReference>
<accession>A0A0A1T110</accession>
<reference evidence="7 8" key="1">
    <citation type="journal article" date="2015" name="Genome Announc.">
        <title>Draft Genome Sequence and Gene Annotation of the Entomopathogenic Fungus Verticillium hemipterigenum.</title>
        <authorList>
            <person name="Horn F."/>
            <person name="Habel A."/>
            <person name="Scharf D.H."/>
            <person name="Dworschak J."/>
            <person name="Brakhage A.A."/>
            <person name="Guthke R."/>
            <person name="Hertweck C."/>
            <person name="Linde J."/>
        </authorList>
    </citation>
    <scope>NUCLEOTIDE SEQUENCE [LARGE SCALE GENOMIC DNA]</scope>
</reference>
<feature type="transmembrane region" description="Helical" evidence="6">
    <location>
        <begin position="156"/>
        <end position="178"/>
    </location>
</feature>
<dbReference type="OrthoDB" id="3358017at2759"/>
<name>A0A0A1T110_9HYPO</name>
<feature type="transmembrane region" description="Helical" evidence="6">
    <location>
        <begin position="77"/>
        <end position="99"/>
    </location>
</feature>
<keyword evidence="8" id="KW-1185">Reference proteome</keyword>
<evidence type="ECO:0000256" key="5">
    <source>
        <dbReference type="SAM" id="MobiDB-lite"/>
    </source>
</evidence>